<organism evidence="2">
    <name type="scientific">Hexamita inflata</name>
    <dbReference type="NCBI Taxonomy" id="28002"/>
    <lineage>
        <taxon>Eukaryota</taxon>
        <taxon>Metamonada</taxon>
        <taxon>Diplomonadida</taxon>
        <taxon>Hexamitidae</taxon>
        <taxon>Hexamitinae</taxon>
        <taxon>Hexamita</taxon>
    </lineage>
</organism>
<dbReference type="EMBL" id="CAXDID020000136">
    <property type="protein sequence ID" value="CAL6037250.1"/>
    <property type="molecule type" value="Genomic_DNA"/>
</dbReference>
<evidence type="ECO:0000313" key="3">
    <source>
        <dbReference type="EMBL" id="CAL6037250.1"/>
    </source>
</evidence>
<dbReference type="EMBL" id="CATOUU010001095">
    <property type="protein sequence ID" value="CAI9971686.1"/>
    <property type="molecule type" value="Genomic_DNA"/>
</dbReference>
<dbReference type="Proteomes" id="UP001642409">
    <property type="component" value="Unassembled WGS sequence"/>
</dbReference>
<feature type="region of interest" description="Disordered" evidence="1">
    <location>
        <begin position="1777"/>
        <end position="1841"/>
    </location>
</feature>
<feature type="compositionally biased region" description="Basic and acidic residues" evidence="1">
    <location>
        <begin position="1777"/>
        <end position="1827"/>
    </location>
</feature>
<evidence type="ECO:0000256" key="1">
    <source>
        <dbReference type="SAM" id="MobiDB-lite"/>
    </source>
</evidence>
<proteinExistence type="predicted"/>
<keyword evidence="4" id="KW-1185">Reference proteome</keyword>
<accession>A0AA86R555</accession>
<comment type="caution">
    <text evidence="2">The sequence shown here is derived from an EMBL/GenBank/DDBJ whole genome shotgun (WGS) entry which is preliminary data.</text>
</comment>
<gene>
    <name evidence="3" type="ORF">HINF_LOCUS36798</name>
    <name evidence="2" type="ORF">HINF_LOCUS59331</name>
</gene>
<reference evidence="3 4" key="2">
    <citation type="submission" date="2024-07" db="EMBL/GenBank/DDBJ databases">
        <authorList>
            <person name="Akdeniz Z."/>
        </authorList>
    </citation>
    <scope>NUCLEOTIDE SEQUENCE [LARGE SCALE GENOMIC DNA]</scope>
</reference>
<evidence type="ECO:0000313" key="2">
    <source>
        <dbReference type="EMBL" id="CAI9971686.1"/>
    </source>
</evidence>
<name>A0AA86R555_9EUKA</name>
<evidence type="ECO:0000313" key="4">
    <source>
        <dbReference type="Proteomes" id="UP001642409"/>
    </source>
</evidence>
<sequence>MKELAAQTELYVPLDPEYSSYEFIPLKQEKICELIKQHSSQNTGMQIFRILLQLFNDCCQENQSGIQIGLSPIRAEQLIKQLQNLHSSSTNDCINSAKIFVEQPMVQNAYQFSLSLQELFQMYFEADETLSGYPVVFPGAEINQTIVIQNCAIAYDKMNATNIDTVFVQPNFKLLCVLNKAQSNFDACCDHIEQLINDLNPITIEEFQVKVNQLLLQNNFSSIPSSLYCQFIFKEVSGDYTKAKIKMNTQQLMPQKGDKETKIFDIKVLKSDINQIDNLELQQFKSLFKYLMKNTQNNVLELANDTLQELSKYIQGKLKAAIEQQLKQPSAENLITIKQQIEAQFEYYLNPKQIIQQPLLFVILPRSELCEEVLSDIMNLNYTMLELQNNDTVFIKPSYKLLLLLNKAYSDFNAYGELVANHTQDLDQVPYDQINNEISGYRKQNKLQMLDSHFYRQFLINKGVILEPLDIQWVPTNIIPEFKCFQVMKGDSEISSEFKVLFEFLRVNMIDEELIFDSQSIQKLILDCSQYKSEFVKYAQAFIQNELVINRIYTADSIIRRFNSILNTQMQQFIILPLQQVQETQINSILNNEYELLALQSEKTLVYKANAKLLTVLAHASTNFDYYAEMAADIFDQMIPISREQLKKQSLDRQILKTDPDFYQYFAFELDDEQKPDFTNCKVKTADDLLIDREDVLTELLKQDMEIDSLEQKQFKVICQYLLVNNKNSVIKISTQGILALAERLADISSDSILLRNCMLYADKPDLLLTIQLCDSLTEVYTQSLQLISNSYFYFPDGEISPESIQLNLKQQFTADLQNRNTLIYKGTNLLTCLLIKTVKNEDKFLEPLGDYLNNLPQMSYEELKNEVGDLRIQCQLKQIPESLTSQLFMKGTQVELIQQLSELIPVNVNLELLVTQKYPSISYFVKNLNENRLNITEDICKLVHDVQLNTVVDYVLACDILIKDIEEIIETNKIQVDIFFCFNSFSPNEIQQNIQQRFVDVKTETKFYNPTTKCILQAQQAKYEEVKQEIQNCKQLDSKQLKKYIVGQENYLNMNPKLLDLYVIDHSQDYKRVNIELPSFWFNYIIPISDDESFVIFDRFECSDFIKFVKQNTKLVCDQLFFSIDYQSLIECNIEQIKLEVSKYLKTPNEDTVIKLFNKIFFQFDQILGQAQQMIFVIFKQIVKEEILLNLQQDYSLFDENYNIYHVTIIDVLEMYKFALDYKVQMAKLRQVTFDEVQLIIDAQRLTNKFQIDNFNHNFVFTRVDNENVLVKLVSEEFQLIPTVSHNILATNALDTVQDSEFKTFIAELKQNIQDNHLRITTTTTDIHQLYNQYLQIETTLKMYLSLKNKSSVICFPDQQINEQIVLQNSQQTFKLEKMQEEAFCFQGNYKLILLVAKAAEEFQQFEDRIIEEIYEHEPIESVKNYVQFINQSGFENAIKPRTQNTSEVAQLLSQIEIAPVAYIAAPFTTVPLKIKSVHKYFNTLIEQMQSTPQVSDETLVEFQALLNQKSVIYVNYQIGDYLSEFLAQDELKPIYELNNKALLLLNKLLLGLNAQLYKELADEIVACEMVKFQISAGDKIISITRDDLQAMQSKLAKRALLNFTEINCLRLVPELMQKQPKQIIEPVFEPEVKPEPLQIIQPVIPHQELEEIPLVTEPERKKIVKIVKTEPKPVIQAHTEEETKQIEDTKEQNTQEINKAQNEQVSPKENVNEKFKSVQELKVEGEFKAPSQAVVEMMNLFVQGAEKIAEEEDEEDEETKKLKAEIRELELLEALQKQEAEKEQEIKPETEEKKVTAPEIAPEIKQEEVKKEDEIVPTEEKKEEIAPQAIEENQPEKVE</sequence>
<reference evidence="2" key="1">
    <citation type="submission" date="2023-06" db="EMBL/GenBank/DDBJ databases">
        <authorList>
            <person name="Kurt Z."/>
        </authorList>
    </citation>
    <scope>NUCLEOTIDE SEQUENCE</scope>
</reference>
<protein>
    <submittedName>
        <fullName evidence="3">Hypothetical_protein</fullName>
    </submittedName>
</protein>